<comment type="subcellular location">
    <subcellularLocation>
        <location evidence="1">Cell membrane</location>
        <topology evidence="1">Multi-pass membrane protein</topology>
    </subcellularLocation>
</comment>
<organism evidence="9 10">
    <name type="scientific">Allacma fusca</name>
    <dbReference type="NCBI Taxonomy" id="39272"/>
    <lineage>
        <taxon>Eukaryota</taxon>
        <taxon>Metazoa</taxon>
        <taxon>Ecdysozoa</taxon>
        <taxon>Arthropoda</taxon>
        <taxon>Hexapoda</taxon>
        <taxon>Collembola</taxon>
        <taxon>Symphypleona</taxon>
        <taxon>Sminthuridae</taxon>
        <taxon>Allacma</taxon>
    </lineage>
</organism>
<keyword evidence="7" id="KW-0325">Glycoprotein</keyword>
<protein>
    <submittedName>
        <fullName evidence="9">Uncharacterized protein</fullName>
    </submittedName>
</protein>
<dbReference type="InterPro" id="IPR052192">
    <property type="entry name" value="Insect_Ionotropic_Sensory_Rcpt"/>
</dbReference>
<evidence type="ECO:0000256" key="1">
    <source>
        <dbReference type="ARBA" id="ARBA00004651"/>
    </source>
</evidence>
<feature type="transmembrane region" description="Helical" evidence="8">
    <location>
        <begin position="408"/>
        <end position="424"/>
    </location>
</feature>
<name>A0A8J2LGR5_9HEXA</name>
<evidence type="ECO:0000256" key="4">
    <source>
        <dbReference type="ARBA" id="ARBA00022989"/>
    </source>
</evidence>
<accession>A0A8J2LGR5</accession>
<reference evidence="9" key="1">
    <citation type="submission" date="2021-06" db="EMBL/GenBank/DDBJ databases">
        <authorList>
            <person name="Hodson N. C."/>
            <person name="Mongue J. A."/>
            <person name="Jaron S. K."/>
        </authorList>
    </citation>
    <scope>NUCLEOTIDE SEQUENCE</scope>
</reference>
<evidence type="ECO:0000313" key="9">
    <source>
        <dbReference type="EMBL" id="CAG7833740.1"/>
    </source>
</evidence>
<evidence type="ECO:0000256" key="8">
    <source>
        <dbReference type="SAM" id="Phobius"/>
    </source>
</evidence>
<evidence type="ECO:0000256" key="6">
    <source>
        <dbReference type="ARBA" id="ARBA00023170"/>
    </source>
</evidence>
<dbReference type="GO" id="GO:0005886">
    <property type="term" value="C:plasma membrane"/>
    <property type="evidence" value="ECO:0007669"/>
    <property type="project" value="UniProtKB-SubCell"/>
</dbReference>
<evidence type="ECO:0000256" key="5">
    <source>
        <dbReference type="ARBA" id="ARBA00023136"/>
    </source>
</evidence>
<dbReference type="EMBL" id="CAJVCH010570004">
    <property type="protein sequence ID" value="CAG7833740.1"/>
    <property type="molecule type" value="Genomic_DNA"/>
</dbReference>
<keyword evidence="2" id="KW-1003">Cell membrane</keyword>
<feature type="transmembrane region" description="Helical" evidence="8">
    <location>
        <begin position="369"/>
        <end position="388"/>
    </location>
</feature>
<dbReference type="PANTHER" id="PTHR42643:SF24">
    <property type="entry name" value="IONOTROPIC RECEPTOR 60A"/>
    <property type="match status" value="1"/>
</dbReference>
<dbReference type="PANTHER" id="PTHR42643">
    <property type="entry name" value="IONOTROPIC RECEPTOR 20A-RELATED"/>
    <property type="match status" value="1"/>
</dbReference>
<feature type="transmembrane region" description="Helical" evidence="8">
    <location>
        <begin position="600"/>
        <end position="625"/>
    </location>
</feature>
<evidence type="ECO:0000256" key="2">
    <source>
        <dbReference type="ARBA" id="ARBA00022475"/>
    </source>
</evidence>
<feature type="transmembrane region" description="Helical" evidence="8">
    <location>
        <begin position="333"/>
        <end position="357"/>
    </location>
</feature>
<dbReference type="AlphaFoldDB" id="A0A8J2LGR5"/>
<proteinExistence type="predicted"/>
<keyword evidence="4 8" id="KW-1133">Transmembrane helix</keyword>
<keyword evidence="3 8" id="KW-0812">Transmembrane</keyword>
<keyword evidence="5 8" id="KW-0472">Membrane</keyword>
<evidence type="ECO:0000256" key="3">
    <source>
        <dbReference type="ARBA" id="ARBA00022692"/>
    </source>
</evidence>
<dbReference type="Proteomes" id="UP000708208">
    <property type="component" value="Unassembled WGS sequence"/>
</dbReference>
<keyword evidence="6" id="KW-0675">Receptor</keyword>
<comment type="caution">
    <text evidence="9">The sequence shown here is derived from an EMBL/GenBank/DDBJ whole genome shotgun (WGS) entry which is preliminary data.</text>
</comment>
<evidence type="ECO:0000256" key="7">
    <source>
        <dbReference type="ARBA" id="ARBA00023180"/>
    </source>
</evidence>
<keyword evidence="10" id="KW-1185">Reference proteome</keyword>
<sequence length="694" mass="79590">MKTERMMMMCTGQKIRGSKGEQEIRPCLYLYKGDSGPGSFLTPNTCFIVGNSVFKNSAPNLKGVPASLIVTSPRFISTWNLPIRYSRECSIVVYLASLIHPRLISIKENWVSKIPGSYFKTFHFIFEANITENYWEINLLRRLSNAVVLRKTSEFSVDTFYALVPNRFRETPNFFQVGTISSRNNILEFSKASESTEIFWNKWKDLQGRPLRMAGPIPQPEKHLTAYRQNGVFKFVTVIFSETADMLNATPKGDFTDISRGFGSPSPNGTFTSYIGKLHSGEVDMTASFMTFPFQFLVILQSKPVTMSPLVFFAPLPKKEETSSMFLLKPFDLSTWLAILFSVVTNTAVLYAFSVLIPSSLDQHVELNWLGTIHFLIVKFVGFVKIMIDQPISEKILTQERSSSGMRILFLFWLLSMIVVVNMYKSTVISVLVEPIYIKSPLTVEELLKSDFQLNFILYKAFHFEKRLPWVKQLKHPVQDYGINFPGCLKSLVEGNNVCLFTAEYLYLFAPDVLVDPNGKVLFVASKDALYFTTNSFGVSQLNPQLKAALDRAVDVIIEAALDKHWIQMEFYQKSLKTIRRKKNDRTDILEDSLVDKELMLLPISILLVGFLLSICLLASERLYVYYYRRRQKQRNNGPNLQPWIESNFRESIEKHFCITWLKRITTRFEPTTIPIISLQNCSPAAVEYSLNYL</sequence>
<gene>
    <name evidence="9" type="ORF">AFUS01_LOCUS43326</name>
</gene>
<evidence type="ECO:0000313" key="10">
    <source>
        <dbReference type="Proteomes" id="UP000708208"/>
    </source>
</evidence>